<dbReference type="Pfam" id="PF02936">
    <property type="entry name" value="COX4"/>
    <property type="match status" value="1"/>
</dbReference>
<evidence type="ECO:0000256" key="8">
    <source>
        <dbReference type="ARBA" id="ARBA00023128"/>
    </source>
</evidence>
<dbReference type="InterPro" id="IPR004203">
    <property type="entry name" value="Cyt_c_oxidase_su4_fam"/>
</dbReference>
<evidence type="ECO:0000256" key="10">
    <source>
        <dbReference type="RuleBase" id="RU367145"/>
    </source>
</evidence>
<comment type="subunit">
    <text evidence="10">Component of the cytochrome c oxidase (complex IV, CIV), a multisubunit enzyme composed of 14 subunits.</text>
</comment>
<keyword evidence="7" id="KW-0560">Oxidoreductase</keyword>
<name>A0ABD2PA87_9CUCU</name>
<proteinExistence type="inferred from homology"/>
<evidence type="ECO:0000256" key="4">
    <source>
        <dbReference type="ARBA" id="ARBA00022792"/>
    </source>
</evidence>
<evidence type="ECO:0000256" key="7">
    <source>
        <dbReference type="ARBA" id="ARBA00023002"/>
    </source>
</evidence>
<keyword evidence="5" id="KW-0809">Transit peptide</keyword>
<dbReference type="Gene3D" id="1.10.442.10">
    <property type="entry name" value="Cytochrome c oxidase subunit IV"/>
    <property type="match status" value="1"/>
</dbReference>
<organism evidence="11 12">
    <name type="scientific">Cryptolaemus montrouzieri</name>
    <dbReference type="NCBI Taxonomy" id="559131"/>
    <lineage>
        <taxon>Eukaryota</taxon>
        <taxon>Metazoa</taxon>
        <taxon>Ecdysozoa</taxon>
        <taxon>Arthropoda</taxon>
        <taxon>Hexapoda</taxon>
        <taxon>Insecta</taxon>
        <taxon>Pterygota</taxon>
        <taxon>Neoptera</taxon>
        <taxon>Endopterygota</taxon>
        <taxon>Coleoptera</taxon>
        <taxon>Polyphaga</taxon>
        <taxon>Cucujiformia</taxon>
        <taxon>Coccinelloidea</taxon>
        <taxon>Coccinellidae</taxon>
        <taxon>Scymninae</taxon>
        <taxon>Scymnini</taxon>
        <taxon>Cryptolaemus</taxon>
    </lineage>
</organism>
<keyword evidence="12" id="KW-1185">Reference proteome</keyword>
<keyword evidence="9 10" id="KW-0472">Membrane</keyword>
<feature type="transmembrane region" description="Helical" evidence="10">
    <location>
        <begin position="119"/>
        <end position="142"/>
    </location>
</feature>
<comment type="subcellular location">
    <subcellularLocation>
        <location evidence="1 10">Mitochondrion inner membrane</location>
        <topology evidence="1 10">Single-pass membrane protein</topology>
    </subcellularLocation>
</comment>
<comment type="function">
    <text evidence="10">Component of the cytochrome c oxidase, the last enzyme in the mitochondrial electron transport chain which drives oxidative phosphorylation.</text>
</comment>
<evidence type="ECO:0000256" key="6">
    <source>
        <dbReference type="ARBA" id="ARBA00022989"/>
    </source>
</evidence>
<dbReference type="SUPFAM" id="SSF81406">
    <property type="entry name" value="Mitochondrial cytochrome c oxidase subunit IV"/>
    <property type="match status" value="1"/>
</dbReference>
<comment type="caution">
    <text evidence="11">The sequence shown here is derived from an EMBL/GenBank/DDBJ whole genome shotgun (WGS) entry which is preliminary data.</text>
</comment>
<sequence>MAGRLAVFGARIIRTPKVPSGTVAMSGHGSGAPDFSHNIGKREVVAYGINGNPVYFDRTDYPLPAIRWKEPTPDILALRQKEQGDWKNLSIEEKKALYRASFCQTFAEFKASSPEWKSIVGIALIFVSFGIWLYYGLVAFVYPPLPDSFKEENRRAQLRRLLDLQTNPIQGISSKWDYEKNQWKK</sequence>
<accession>A0ABD2PA87</accession>
<gene>
    <name evidence="11" type="ORF">HHI36_002105</name>
</gene>
<evidence type="ECO:0000313" key="11">
    <source>
        <dbReference type="EMBL" id="KAL3287636.1"/>
    </source>
</evidence>
<keyword evidence="8 10" id="KW-0496">Mitochondrion</keyword>
<evidence type="ECO:0000256" key="1">
    <source>
        <dbReference type="ARBA" id="ARBA00004434"/>
    </source>
</evidence>
<evidence type="ECO:0000256" key="5">
    <source>
        <dbReference type="ARBA" id="ARBA00022946"/>
    </source>
</evidence>
<keyword evidence="4 10" id="KW-0999">Mitochondrion inner membrane</keyword>
<dbReference type="PANTHER" id="PTHR10707:SF10">
    <property type="entry name" value="CYTOCHROME C OXIDASE SUBUNIT 4"/>
    <property type="match status" value="1"/>
</dbReference>
<dbReference type="PRINTS" id="PR01873">
    <property type="entry name" value="CYTCOXIDASE4"/>
</dbReference>
<comment type="similarity">
    <text evidence="2 10">Belongs to the cytochrome c oxidase IV family.</text>
</comment>
<dbReference type="Proteomes" id="UP001516400">
    <property type="component" value="Unassembled WGS sequence"/>
</dbReference>
<reference evidence="11 12" key="1">
    <citation type="journal article" date="2021" name="BMC Biol.">
        <title>Horizontally acquired antibacterial genes associated with adaptive radiation of ladybird beetles.</title>
        <authorList>
            <person name="Li H.S."/>
            <person name="Tang X.F."/>
            <person name="Huang Y.H."/>
            <person name="Xu Z.Y."/>
            <person name="Chen M.L."/>
            <person name="Du X.Y."/>
            <person name="Qiu B.Y."/>
            <person name="Chen P.T."/>
            <person name="Zhang W."/>
            <person name="Slipinski A."/>
            <person name="Escalona H.E."/>
            <person name="Waterhouse R.M."/>
            <person name="Zwick A."/>
            <person name="Pang H."/>
        </authorList>
    </citation>
    <scope>NUCLEOTIDE SEQUENCE [LARGE SCALE GENOMIC DNA]</scope>
    <source>
        <strain evidence="11">SYSU2018</strain>
    </source>
</reference>
<keyword evidence="6 10" id="KW-1133">Transmembrane helix</keyword>
<dbReference type="FunFam" id="1.10.442.10:FF:000001">
    <property type="entry name" value="Cytochrome c oxidase subunit 4 isoform 1"/>
    <property type="match status" value="1"/>
</dbReference>
<dbReference type="GO" id="GO:0005743">
    <property type="term" value="C:mitochondrial inner membrane"/>
    <property type="evidence" value="ECO:0007669"/>
    <property type="project" value="UniProtKB-SubCell"/>
</dbReference>
<dbReference type="PANTHER" id="PTHR10707">
    <property type="entry name" value="CYTOCHROME C OXIDASE SUBUNIT IV"/>
    <property type="match status" value="1"/>
</dbReference>
<evidence type="ECO:0000256" key="2">
    <source>
        <dbReference type="ARBA" id="ARBA00008135"/>
    </source>
</evidence>
<evidence type="ECO:0000256" key="9">
    <source>
        <dbReference type="ARBA" id="ARBA00023136"/>
    </source>
</evidence>
<evidence type="ECO:0000313" key="12">
    <source>
        <dbReference type="Proteomes" id="UP001516400"/>
    </source>
</evidence>
<dbReference type="CDD" id="cd00922">
    <property type="entry name" value="Cyt_c_Oxidase_IV"/>
    <property type="match status" value="1"/>
</dbReference>
<dbReference type="InterPro" id="IPR013288">
    <property type="entry name" value="Cyt_c_oxidase_su4"/>
</dbReference>
<keyword evidence="3 10" id="KW-0812">Transmembrane</keyword>
<protein>
    <recommendedName>
        <fullName evidence="10">Cytochrome c oxidase subunit 4</fullName>
    </recommendedName>
</protein>
<dbReference type="GO" id="GO:0016491">
    <property type="term" value="F:oxidoreductase activity"/>
    <property type="evidence" value="ECO:0007669"/>
    <property type="project" value="UniProtKB-KW"/>
</dbReference>
<dbReference type="EMBL" id="JABFTP020000185">
    <property type="protein sequence ID" value="KAL3287636.1"/>
    <property type="molecule type" value="Genomic_DNA"/>
</dbReference>
<dbReference type="InterPro" id="IPR036639">
    <property type="entry name" value="Cyt_c_oxidase_su4_sf"/>
</dbReference>
<evidence type="ECO:0000256" key="3">
    <source>
        <dbReference type="ARBA" id="ARBA00022692"/>
    </source>
</evidence>
<comment type="pathway">
    <text evidence="10">Energy metabolism; oxidative phosphorylation.</text>
</comment>
<dbReference type="AlphaFoldDB" id="A0ABD2PA87"/>